<name>A0A1C7M0X9_GRIFR</name>
<keyword evidence="3" id="KW-1185">Reference proteome</keyword>
<evidence type="ECO:0000313" key="2">
    <source>
        <dbReference type="EMBL" id="OBZ70603.1"/>
    </source>
</evidence>
<dbReference type="Proteomes" id="UP000092993">
    <property type="component" value="Unassembled WGS sequence"/>
</dbReference>
<feature type="region of interest" description="Disordered" evidence="1">
    <location>
        <begin position="325"/>
        <end position="347"/>
    </location>
</feature>
<dbReference type="AlphaFoldDB" id="A0A1C7M0X9"/>
<organism evidence="2 3">
    <name type="scientific">Grifola frondosa</name>
    <name type="common">Maitake</name>
    <name type="synonym">Polyporus frondosus</name>
    <dbReference type="NCBI Taxonomy" id="5627"/>
    <lineage>
        <taxon>Eukaryota</taxon>
        <taxon>Fungi</taxon>
        <taxon>Dikarya</taxon>
        <taxon>Basidiomycota</taxon>
        <taxon>Agaricomycotina</taxon>
        <taxon>Agaricomycetes</taxon>
        <taxon>Polyporales</taxon>
        <taxon>Grifolaceae</taxon>
        <taxon>Grifola</taxon>
    </lineage>
</organism>
<accession>A0A1C7M0X9</accession>
<dbReference type="OrthoDB" id="3250313at2759"/>
<proteinExistence type="predicted"/>
<reference evidence="2 3" key="1">
    <citation type="submission" date="2016-03" db="EMBL/GenBank/DDBJ databases">
        <title>Whole genome sequencing of Grifola frondosa 9006-11.</title>
        <authorList>
            <person name="Min B."/>
            <person name="Park H."/>
            <person name="Kim J.-G."/>
            <person name="Cho H."/>
            <person name="Oh Y.-L."/>
            <person name="Kong W.-S."/>
            <person name="Choi I.-G."/>
        </authorList>
    </citation>
    <scope>NUCLEOTIDE SEQUENCE [LARGE SCALE GENOMIC DNA]</scope>
    <source>
        <strain evidence="2 3">9006-11</strain>
    </source>
</reference>
<protein>
    <submittedName>
        <fullName evidence="2">Uncharacterized protein</fullName>
    </submittedName>
</protein>
<evidence type="ECO:0000256" key="1">
    <source>
        <dbReference type="SAM" id="MobiDB-lite"/>
    </source>
</evidence>
<gene>
    <name evidence="2" type="ORF">A0H81_09015</name>
</gene>
<evidence type="ECO:0000313" key="3">
    <source>
        <dbReference type="Proteomes" id="UP000092993"/>
    </source>
</evidence>
<sequence>MSSAKAQHLVNVLQVAIGMVRDNPHLVDSAHIAFASGVAWVDSMSDELDHRFAGHTQDLELVRDEPEGLGRRGNATVSTAGRAIRSASISVIDVDELEYPDVEGDELADVQDTQDVAEESAISVLHVDEVESSDVERDELADVQDTQPKKEWDIEDVAEHLEGLSFASSPDVEDEAKNAWSRLVHVWKKYEQSRGSESRVGRLGAVSRPIAIYNWMQNHRPAGTPEEVEADPDFGKNWLEWWTAINPEWRRKDGVLTSDKASELAEWKQLDKRGPSGIVLTLYTLSWWAPQGGEDKDTLWLSCVEDVREVVDDMLNLRTSDSVQTSANGLKKRRASDAGARKRVKHN</sequence>
<comment type="caution">
    <text evidence="2">The sequence shown here is derived from an EMBL/GenBank/DDBJ whole genome shotgun (WGS) entry which is preliminary data.</text>
</comment>
<dbReference type="EMBL" id="LUGG01000013">
    <property type="protein sequence ID" value="OBZ70603.1"/>
    <property type="molecule type" value="Genomic_DNA"/>
</dbReference>